<gene>
    <name evidence="1" type="ORF">GJU80_04235</name>
</gene>
<dbReference type="EMBL" id="WJXO01000001">
    <property type="protein sequence ID" value="MRN37719.1"/>
    <property type="molecule type" value="Genomic_DNA"/>
</dbReference>
<dbReference type="Proteomes" id="UP000486297">
    <property type="component" value="Unassembled WGS sequence"/>
</dbReference>
<protein>
    <submittedName>
        <fullName evidence="1">Uncharacterized protein</fullName>
    </submittedName>
</protein>
<accession>A0A5Q3RZP8</accession>
<reference evidence="1" key="1">
    <citation type="journal article" name="Emerg. Infect. Dis.">
        <title>Two cases of a newly characterized neisseria species.</title>
        <authorList>
            <person name="Mustapha M."/>
            <person name="Lemos A.P.S."/>
            <person name="Harrison L.H."/>
            <person name="Vantyne D."/>
            <person name="Sacchi C.T."/>
        </authorList>
    </citation>
    <scope>NUCLEOTIDE SEQUENCE</scope>
    <source>
        <strain evidence="1">N.95.16</strain>
    </source>
</reference>
<dbReference type="Gene3D" id="6.20.450.20">
    <property type="match status" value="1"/>
</dbReference>
<sequence length="62" mass="7113">MKKLDPILSQFDTQQQADDYHAWLSDKVEKGLSSETWHEQEDVLARAAQRRAELMAILKNAG</sequence>
<keyword evidence="2" id="KW-1185">Reference proteome</keyword>
<evidence type="ECO:0000313" key="2">
    <source>
        <dbReference type="Proteomes" id="UP000486297"/>
    </source>
</evidence>
<dbReference type="RefSeq" id="WP_095502183.1">
    <property type="nucleotide sequence ID" value="NZ_CP046027.1"/>
</dbReference>
<organism evidence="1 2">
    <name type="scientific">Neisseria brasiliensis</name>
    <dbReference type="NCBI Taxonomy" id="2666100"/>
    <lineage>
        <taxon>Bacteria</taxon>
        <taxon>Pseudomonadati</taxon>
        <taxon>Pseudomonadota</taxon>
        <taxon>Betaproteobacteria</taxon>
        <taxon>Neisseriales</taxon>
        <taxon>Neisseriaceae</taxon>
        <taxon>Neisseria</taxon>
    </lineage>
</organism>
<name>A0A5Q3RZP8_9NEIS</name>
<proteinExistence type="predicted"/>
<evidence type="ECO:0000313" key="1">
    <source>
        <dbReference type="EMBL" id="MRN37719.1"/>
    </source>
</evidence>
<comment type="caution">
    <text evidence="1">The sequence shown here is derived from an EMBL/GenBank/DDBJ whole genome shotgun (WGS) entry which is preliminary data.</text>
</comment>
<dbReference type="AlphaFoldDB" id="A0A5Q3RZP8"/>